<protein>
    <submittedName>
        <fullName evidence="2">Protein phosphatase</fullName>
    </submittedName>
</protein>
<dbReference type="AlphaFoldDB" id="A0A109N222"/>
<sequence length="254" mass="29433">MDNPDIQKLNQIIVGRYGGNSEAGQNKNEDGCLVWSNKNEDWEFVIILDAHYTAESAEIVIDLFKQNKTDMENLLSFPTTNHYMFKNLEEKILNLFQSDEFLSICRKVKGETSCLIVVRKHKYLWWFSVGDCILYLFHQDLVVLGQYQLNQRQFYEWVGKVNTFDNKVPCYTSGTRELRKGLNHIFLTTDGLIECSNAPFINPSEIFKVFANCQTDDGIELLLQEIQENNVRDSTTIVSWEVYISEEASKPSDQ</sequence>
<accession>A0A109N222</accession>
<evidence type="ECO:0000313" key="2">
    <source>
        <dbReference type="EMBL" id="KWW22068.1"/>
    </source>
</evidence>
<dbReference type="SUPFAM" id="SSF81606">
    <property type="entry name" value="PP2C-like"/>
    <property type="match status" value="1"/>
</dbReference>
<dbReference type="PROSITE" id="PS51746">
    <property type="entry name" value="PPM_2"/>
    <property type="match status" value="1"/>
</dbReference>
<dbReference type="InterPro" id="IPR036457">
    <property type="entry name" value="PPM-type-like_dom_sf"/>
</dbReference>
<dbReference type="EMBL" id="LNNH01000010">
    <property type="protein sequence ID" value="KWW22068.1"/>
    <property type="molecule type" value="Genomic_DNA"/>
</dbReference>
<dbReference type="InterPro" id="IPR001932">
    <property type="entry name" value="PPM-type_phosphatase-like_dom"/>
</dbReference>
<proteinExistence type="predicted"/>
<dbReference type="RefSeq" id="WP_061141067.1">
    <property type="nucleotide sequence ID" value="NZ_LNNH01000010.1"/>
</dbReference>
<organism evidence="2 3">
    <name type="scientific">Peribacillus simplex</name>
    <dbReference type="NCBI Taxonomy" id="1478"/>
    <lineage>
        <taxon>Bacteria</taxon>
        <taxon>Bacillati</taxon>
        <taxon>Bacillota</taxon>
        <taxon>Bacilli</taxon>
        <taxon>Bacillales</taxon>
        <taxon>Bacillaceae</taxon>
        <taxon>Peribacillus</taxon>
    </lineage>
</organism>
<comment type="caution">
    <text evidence="2">The sequence shown here is derived from an EMBL/GenBank/DDBJ whole genome shotgun (WGS) entry which is preliminary data.</text>
</comment>
<evidence type="ECO:0000259" key="1">
    <source>
        <dbReference type="PROSITE" id="PS51746"/>
    </source>
</evidence>
<gene>
    <name evidence="2" type="ORF">AS888_05530</name>
</gene>
<dbReference type="Proteomes" id="UP000064189">
    <property type="component" value="Unassembled WGS sequence"/>
</dbReference>
<feature type="domain" description="PPM-type phosphatase" evidence="1">
    <location>
        <begin position="16"/>
        <end position="242"/>
    </location>
</feature>
<name>A0A109N222_9BACI</name>
<keyword evidence="3" id="KW-1185">Reference proteome</keyword>
<reference evidence="2 3" key="1">
    <citation type="submission" date="2015-11" db="EMBL/GenBank/DDBJ databases">
        <title>Genome Sequence of Bacillus simplex strain VanAntwerpen2.</title>
        <authorList>
            <person name="Couger M.B."/>
        </authorList>
    </citation>
    <scope>NUCLEOTIDE SEQUENCE [LARGE SCALE GENOMIC DNA]</scope>
    <source>
        <strain evidence="2 3">VanAntwerpen02</strain>
    </source>
</reference>
<dbReference type="Gene3D" id="3.60.40.10">
    <property type="entry name" value="PPM-type phosphatase domain"/>
    <property type="match status" value="1"/>
</dbReference>
<evidence type="ECO:0000313" key="3">
    <source>
        <dbReference type="Proteomes" id="UP000064189"/>
    </source>
</evidence>